<gene>
    <name evidence="1" type="ORF">PU02_0781</name>
</gene>
<dbReference type="AlphaFoldDB" id="A0A0M3T2Z6"/>
<accession>A0A0M3T2Z6</accession>
<organism evidence="1 2">
    <name type="scientific">Bartonella ancashensis</name>
    <dbReference type="NCBI Taxonomy" id="1318743"/>
    <lineage>
        <taxon>Bacteria</taxon>
        <taxon>Pseudomonadati</taxon>
        <taxon>Pseudomonadota</taxon>
        <taxon>Alphaproteobacteria</taxon>
        <taxon>Hyphomicrobiales</taxon>
        <taxon>Bartonellaceae</taxon>
        <taxon>Bartonella</taxon>
    </lineage>
</organism>
<dbReference type="Proteomes" id="UP000057213">
    <property type="component" value="Chromosome"/>
</dbReference>
<sequence>MLHMEFVKTVFRVSYVYKKQKNLTCTGKVLKGKSIKS</sequence>
<evidence type="ECO:0000313" key="1">
    <source>
        <dbReference type="EMBL" id="ALE03595.1"/>
    </source>
</evidence>
<dbReference type="KEGG" id="banc:PU02_0781"/>
<reference evidence="1 2" key="1">
    <citation type="journal article" date="2015" name="Genome Announc.">
        <title>Complete Genome Sequence of Bartonella ancashensis Strain 20.00, Isolated from the Blood of a Patient with Verruga Peruana.</title>
        <authorList>
            <person name="Hang J."/>
            <person name="Mullins K.E."/>
            <person name="Clifford R.J."/>
            <person name="Onmus-Leone F."/>
            <person name="Yang Y."/>
            <person name="Jiang J."/>
            <person name="Leguia M."/>
            <person name="Kasper M.R."/>
            <person name="Maguina C."/>
            <person name="Lesho E.P."/>
            <person name="Jarman R.G."/>
            <person name="Richards A.L."/>
            <person name="Blazes D."/>
        </authorList>
    </citation>
    <scope>NUCLEOTIDE SEQUENCE [LARGE SCALE GENOMIC DNA]</scope>
    <source>
        <strain evidence="1 2">20.00</strain>
    </source>
</reference>
<evidence type="ECO:0000313" key="2">
    <source>
        <dbReference type="Proteomes" id="UP000057213"/>
    </source>
</evidence>
<proteinExistence type="predicted"/>
<keyword evidence="2" id="KW-1185">Reference proteome</keyword>
<protein>
    <submittedName>
        <fullName evidence="1">Uncharacterized protein</fullName>
    </submittedName>
</protein>
<dbReference type="EMBL" id="CP010401">
    <property type="protein sequence ID" value="ALE03595.1"/>
    <property type="molecule type" value="Genomic_DNA"/>
</dbReference>
<name>A0A0M3T2Z6_9HYPH</name>